<comment type="caution">
    <text evidence="2">The sequence shown here is derived from an EMBL/GenBank/DDBJ whole genome shotgun (WGS) entry which is preliminary data.</text>
</comment>
<reference evidence="2 3" key="1">
    <citation type="journal article" date="2021" name="Nat. Plants">
        <title>The Taxus genome provides insights into paclitaxel biosynthesis.</title>
        <authorList>
            <person name="Xiong X."/>
            <person name="Gou J."/>
            <person name="Liao Q."/>
            <person name="Li Y."/>
            <person name="Zhou Q."/>
            <person name="Bi G."/>
            <person name="Li C."/>
            <person name="Du R."/>
            <person name="Wang X."/>
            <person name="Sun T."/>
            <person name="Guo L."/>
            <person name="Liang H."/>
            <person name="Lu P."/>
            <person name="Wu Y."/>
            <person name="Zhang Z."/>
            <person name="Ro D.K."/>
            <person name="Shang Y."/>
            <person name="Huang S."/>
            <person name="Yan J."/>
        </authorList>
    </citation>
    <scope>NUCLEOTIDE SEQUENCE [LARGE SCALE GENOMIC DNA]</scope>
    <source>
        <strain evidence="2">Ta-2019</strain>
    </source>
</reference>
<proteinExistence type="predicted"/>
<sequence length="113" mass="12975">VHVGTLLEEDDDPIKATQSAMREEESVLTPKEEEYIRAMEENHIVLEALSVKYATEEPSVLPHTSSPSRSNFEEEFDISNFIFENEDNHGDQVADQENTMEEVEHLLQDNNEI</sequence>
<evidence type="ECO:0000313" key="3">
    <source>
        <dbReference type="Proteomes" id="UP000824469"/>
    </source>
</evidence>
<evidence type="ECO:0000313" key="2">
    <source>
        <dbReference type="EMBL" id="KAH9306357.1"/>
    </source>
</evidence>
<feature type="non-terminal residue" evidence="2">
    <location>
        <position position="1"/>
    </location>
</feature>
<accession>A0AA38FLK0</accession>
<protein>
    <submittedName>
        <fullName evidence="2">Uncharacterized protein</fullName>
    </submittedName>
</protein>
<organism evidence="2 3">
    <name type="scientific">Taxus chinensis</name>
    <name type="common">Chinese yew</name>
    <name type="synonym">Taxus wallichiana var. chinensis</name>
    <dbReference type="NCBI Taxonomy" id="29808"/>
    <lineage>
        <taxon>Eukaryota</taxon>
        <taxon>Viridiplantae</taxon>
        <taxon>Streptophyta</taxon>
        <taxon>Embryophyta</taxon>
        <taxon>Tracheophyta</taxon>
        <taxon>Spermatophyta</taxon>
        <taxon>Pinopsida</taxon>
        <taxon>Pinidae</taxon>
        <taxon>Conifers II</taxon>
        <taxon>Cupressales</taxon>
        <taxon>Taxaceae</taxon>
        <taxon>Taxus</taxon>
    </lineage>
</organism>
<dbReference type="AlphaFoldDB" id="A0AA38FLK0"/>
<feature type="non-terminal residue" evidence="2">
    <location>
        <position position="113"/>
    </location>
</feature>
<evidence type="ECO:0000256" key="1">
    <source>
        <dbReference type="SAM" id="MobiDB-lite"/>
    </source>
</evidence>
<feature type="region of interest" description="Disordered" evidence="1">
    <location>
        <begin position="1"/>
        <end position="28"/>
    </location>
</feature>
<name>A0AA38FLK0_TAXCH</name>
<dbReference type="EMBL" id="JAHRHJ020000008">
    <property type="protein sequence ID" value="KAH9306357.1"/>
    <property type="molecule type" value="Genomic_DNA"/>
</dbReference>
<gene>
    <name evidence="2" type="ORF">KI387_010761</name>
</gene>
<dbReference type="Proteomes" id="UP000824469">
    <property type="component" value="Unassembled WGS sequence"/>
</dbReference>
<keyword evidence="3" id="KW-1185">Reference proteome</keyword>